<comment type="similarity">
    <text evidence="1">Belongs to the CCDC39 family.</text>
</comment>
<evidence type="ECO:0000313" key="5">
    <source>
        <dbReference type="Ensembl" id="ENSECRP00000019469.1"/>
    </source>
</evidence>
<dbReference type="GO" id="GO:0060287">
    <property type="term" value="P:epithelial cilium movement involved in determination of left/right asymmetry"/>
    <property type="evidence" value="ECO:0007669"/>
    <property type="project" value="TreeGrafter"/>
</dbReference>
<protein>
    <recommendedName>
        <fullName evidence="2">Coiled-coil domain-containing protein 39</fullName>
    </recommendedName>
</protein>
<evidence type="ECO:0000256" key="4">
    <source>
        <dbReference type="ARBA" id="ARBA00045182"/>
    </source>
</evidence>
<dbReference type="GO" id="GO:0005576">
    <property type="term" value="C:extracellular region"/>
    <property type="evidence" value="ECO:0007669"/>
    <property type="project" value="GOC"/>
</dbReference>
<reference evidence="5" key="2">
    <citation type="submission" date="2025-08" db="UniProtKB">
        <authorList>
            <consortium name="Ensembl"/>
        </authorList>
    </citation>
    <scope>IDENTIFICATION</scope>
</reference>
<organism evidence="5 6">
    <name type="scientific">Erpetoichthys calabaricus</name>
    <name type="common">Rope fish</name>
    <name type="synonym">Calamoichthys calabaricus</name>
    <dbReference type="NCBI Taxonomy" id="27687"/>
    <lineage>
        <taxon>Eukaryota</taxon>
        <taxon>Metazoa</taxon>
        <taxon>Chordata</taxon>
        <taxon>Craniata</taxon>
        <taxon>Vertebrata</taxon>
        <taxon>Euteleostomi</taxon>
        <taxon>Actinopterygii</taxon>
        <taxon>Polypteriformes</taxon>
        <taxon>Polypteridae</taxon>
        <taxon>Erpetoichthys</taxon>
    </lineage>
</organism>
<dbReference type="GO" id="GO:0036159">
    <property type="term" value="P:inner dynein arm assembly"/>
    <property type="evidence" value="ECO:0007669"/>
    <property type="project" value="InterPro"/>
</dbReference>
<name>A0A8C4XBE3_ERPCA</name>
<evidence type="ECO:0000256" key="1">
    <source>
        <dbReference type="ARBA" id="ARBA00005805"/>
    </source>
</evidence>
<keyword evidence="6" id="KW-1185">Reference proteome</keyword>
<dbReference type="Ensembl" id="ENSECRT00000019864.1">
    <property type="protein sequence ID" value="ENSECRP00000019469.1"/>
    <property type="gene ID" value="ENSECRG00000013005.1"/>
</dbReference>
<dbReference type="InterPro" id="IPR033290">
    <property type="entry name" value="CCDC39"/>
</dbReference>
<evidence type="ECO:0000256" key="2">
    <source>
        <dbReference type="ARBA" id="ARBA00016725"/>
    </source>
</evidence>
<dbReference type="GeneTree" id="ENSGT00390000015010"/>
<accession>A0A8C4XBE3</accession>
<gene>
    <name evidence="5" type="primary">CCDC39</name>
</gene>
<dbReference type="GO" id="GO:0060285">
    <property type="term" value="P:cilium-dependent cell motility"/>
    <property type="evidence" value="ECO:0007669"/>
    <property type="project" value="TreeGrafter"/>
</dbReference>
<dbReference type="GO" id="GO:0005930">
    <property type="term" value="C:axoneme"/>
    <property type="evidence" value="ECO:0007669"/>
    <property type="project" value="InterPro"/>
</dbReference>
<reference evidence="5" key="3">
    <citation type="submission" date="2025-09" db="UniProtKB">
        <authorList>
            <consortium name="Ensembl"/>
        </authorList>
    </citation>
    <scope>IDENTIFICATION</scope>
</reference>
<dbReference type="Proteomes" id="UP000694620">
    <property type="component" value="Chromosome 2"/>
</dbReference>
<comment type="function">
    <text evidence="4">Required for assembly of dynein regulatory complex (DRC) and inner dynein arm (IDA) complexes, which are responsible for ciliary beat regulation, thereby playing a central role in motility in cilia and flagella. Probably acts together with CCDC40 to form a molecular ruler that determines the 96 nanometer (nm) repeat length and arrangements of components in cilia and flagella. Not required for outer dynein arm complexes assembly.</text>
</comment>
<evidence type="ECO:0000313" key="6">
    <source>
        <dbReference type="Proteomes" id="UP000694620"/>
    </source>
</evidence>
<dbReference type="AlphaFoldDB" id="A0A8C4XBE3"/>
<sequence length="135" mass="15732">MASAILSELGWDKGFAIPAANEENKRLEEENKTCELQDRIQSMSEHLKNVRQELTHALCKAKEKDVMSEKHFTALAEREAGRLKPEMQKYKNDIEEKKKRREIKQVFSILREDLPCQLQRNNKIARLTYSSISSL</sequence>
<evidence type="ECO:0000256" key="3">
    <source>
        <dbReference type="ARBA" id="ARBA00023054"/>
    </source>
</evidence>
<proteinExistence type="inferred from homology"/>
<dbReference type="PANTHER" id="PTHR18962">
    <property type="entry name" value="COILED-COIL DOMAIN-CONTAINING PROTEIN 39"/>
    <property type="match status" value="1"/>
</dbReference>
<reference evidence="5" key="1">
    <citation type="submission" date="2021-06" db="EMBL/GenBank/DDBJ databases">
        <authorList>
            <consortium name="Wellcome Sanger Institute Data Sharing"/>
        </authorList>
    </citation>
    <scope>NUCLEOTIDE SEQUENCE [LARGE SCALE GENOMIC DNA]</scope>
</reference>
<keyword evidence="3" id="KW-0175">Coiled coil</keyword>
<dbReference type="PANTHER" id="PTHR18962:SF0">
    <property type="entry name" value="COILED-COIL DOMAIN-CONTAINING PROTEIN 39"/>
    <property type="match status" value="1"/>
</dbReference>